<evidence type="ECO:0000256" key="4">
    <source>
        <dbReference type="ARBA" id="ARBA00023136"/>
    </source>
</evidence>
<dbReference type="InterPro" id="IPR025423">
    <property type="entry name" value="TMEM205-like"/>
</dbReference>
<reference evidence="9" key="1">
    <citation type="submission" date="2017-02" db="EMBL/GenBank/DDBJ databases">
        <authorList>
            <person name="Tafer H."/>
            <person name="Lopandic K."/>
        </authorList>
    </citation>
    <scope>NUCLEOTIDE SEQUENCE [LARGE SCALE GENOMIC DNA]</scope>
    <source>
        <strain evidence="9">CBS 366.77</strain>
    </source>
</reference>
<name>A0A3A2ZE35_9EURO</name>
<feature type="transmembrane region" description="Helical" evidence="6">
    <location>
        <begin position="47"/>
        <end position="66"/>
    </location>
</feature>
<keyword evidence="3 6" id="KW-1133">Transmembrane helix</keyword>
<gene>
    <name evidence="8" type="ORF">PHISCL_06449</name>
</gene>
<accession>A0A3A2ZE35</accession>
<keyword evidence="2 6" id="KW-0812">Transmembrane</keyword>
<dbReference type="Pfam" id="PF13664">
    <property type="entry name" value="DUF4149"/>
    <property type="match status" value="1"/>
</dbReference>
<evidence type="ECO:0000256" key="3">
    <source>
        <dbReference type="ARBA" id="ARBA00022989"/>
    </source>
</evidence>
<feature type="domain" description="TMEM205-like" evidence="7">
    <location>
        <begin position="10"/>
        <end position="116"/>
    </location>
</feature>
<dbReference type="PANTHER" id="PTHR23241">
    <property type="entry name" value="LATE EMBRYOGENESIS ABUNDANT PLANTS LEA-RELATED"/>
    <property type="match status" value="1"/>
</dbReference>
<comment type="caution">
    <text evidence="8">The sequence shown here is derived from an EMBL/GenBank/DDBJ whole genome shotgun (WGS) entry which is preliminary data.</text>
</comment>
<keyword evidence="9" id="KW-1185">Reference proteome</keyword>
<feature type="transmembrane region" description="Helical" evidence="6">
    <location>
        <begin position="145"/>
        <end position="165"/>
    </location>
</feature>
<comment type="subcellular location">
    <subcellularLocation>
        <location evidence="1">Membrane</location>
    </subcellularLocation>
</comment>
<organism evidence="8 9">
    <name type="scientific">Aspergillus sclerotialis</name>
    <dbReference type="NCBI Taxonomy" id="2070753"/>
    <lineage>
        <taxon>Eukaryota</taxon>
        <taxon>Fungi</taxon>
        <taxon>Dikarya</taxon>
        <taxon>Ascomycota</taxon>
        <taxon>Pezizomycotina</taxon>
        <taxon>Eurotiomycetes</taxon>
        <taxon>Eurotiomycetidae</taxon>
        <taxon>Eurotiales</taxon>
        <taxon>Aspergillaceae</taxon>
        <taxon>Aspergillus</taxon>
        <taxon>Aspergillus subgen. Polypaecilum</taxon>
    </lineage>
</organism>
<evidence type="ECO:0000256" key="6">
    <source>
        <dbReference type="SAM" id="Phobius"/>
    </source>
</evidence>
<dbReference type="AlphaFoldDB" id="A0A3A2ZE35"/>
<dbReference type="InterPro" id="IPR053009">
    <property type="entry name" value="Xanthocillin_Biosynth-Assoc"/>
</dbReference>
<evidence type="ECO:0000256" key="5">
    <source>
        <dbReference type="SAM" id="MobiDB-lite"/>
    </source>
</evidence>
<evidence type="ECO:0000259" key="7">
    <source>
        <dbReference type="Pfam" id="PF13664"/>
    </source>
</evidence>
<dbReference type="GO" id="GO:0016020">
    <property type="term" value="C:membrane"/>
    <property type="evidence" value="ECO:0007669"/>
    <property type="project" value="UniProtKB-SubCell"/>
</dbReference>
<feature type="transmembrane region" description="Helical" evidence="6">
    <location>
        <begin position="12"/>
        <end position="35"/>
    </location>
</feature>
<evidence type="ECO:0000256" key="1">
    <source>
        <dbReference type="ARBA" id="ARBA00004370"/>
    </source>
</evidence>
<evidence type="ECO:0000256" key="2">
    <source>
        <dbReference type="ARBA" id="ARBA00022692"/>
    </source>
</evidence>
<evidence type="ECO:0000313" key="8">
    <source>
        <dbReference type="EMBL" id="RJE21206.1"/>
    </source>
</evidence>
<dbReference type="EMBL" id="MVGC01000244">
    <property type="protein sequence ID" value="RJE21206.1"/>
    <property type="molecule type" value="Genomic_DNA"/>
</dbReference>
<dbReference type="Proteomes" id="UP000266188">
    <property type="component" value="Unassembled WGS sequence"/>
</dbReference>
<feature type="region of interest" description="Disordered" evidence="5">
    <location>
        <begin position="113"/>
        <end position="133"/>
    </location>
</feature>
<dbReference type="PANTHER" id="PTHR23241:SF106">
    <property type="entry name" value="DUF4149 DOMAIN-CONTAINING PROTEIN"/>
    <property type="match status" value="1"/>
</dbReference>
<sequence>MTDPRPYHILSYGTLLGSQVYQTFVSGIVAFRALPRPQFASLQSAQFPIYFSLQSGLPLILALTSSKNDQVNSLSDLLAAENRCTFIPLATAMVTGLVNMFILRPITMNVMRERKHQETRDGKKSYDPPPHSKEMMALNKKFRRVHGLSSLVNLVSLFATVYYGVVLGKRLS</sequence>
<proteinExistence type="predicted"/>
<dbReference type="OrthoDB" id="1641132at2759"/>
<feature type="transmembrane region" description="Helical" evidence="6">
    <location>
        <begin position="86"/>
        <end position="106"/>
    </location>
</feature>
<evidence type="ECO:0000313" key="9">
    <source>
        <dbReference type="Proteomes" id="UP000266188"/>
    </source>
</evidence>
<protein>
    <recommendedName>
        <fullName evidence="7">TMEM205-like domain-containing protein</fullName>
    </recommendedName>
</protein>
<keyword evidence="4 6" id="KW-0472">Membrane</keyword>